<name>A0A9P6RCB7_9FUNG</name>
<proteinExistence type="predicted"/>
<comment type="caution">
    <text evidence="2">The sequence shown here is derived from an EMBL/GenBank/DDBJ whole genome shotgun (WGS) entry which is preliminary data.</text>
</comment>
<organism evidence="2 3">
    <name type="scientific">Linnemannia gamsii</name>
    <dbReference type="NCBI Taxonomy" id="64522"/>
    <lineage>
        <taxon>Eukaryota</taxon>
        <taxon>Fungi</taxon>
        <taxon>Fungi incertae sedis</taxon>
        <taxon>Mucoromycota</taxon>
        <taxon>Mortierellomycotina</taxon>
        <taxon>Mortierellomycetes</taxon>
        <taxon>Mortierellales</taxon>
        <taxon>Mortierellaceae</taxon>
        <taxon>Linnemannia</taxon>
    </lineage>
</organism>
<dbReference type="Proteomes" id="UP000823405">
    <property type="component" value="Unassembled WGS sequence"/>
</dbReference>
<sequence length="603" mass="67222">MSPSPTIVPTENIDSPFIIESGHVLANPFQVNNVEDTGDGDDGDDDDYDDNDDDDRPYGASQDFKVVTTARNDKMGRKTTTEPWRSLVFHLVDTVNEKVLPRISATTCTAGLSLNHSVLYQHSVDKINTYNGQGSKGKDILLLKQAQESMSCCLNTMSERTCDDFQVMGRSGLIDTAKKITTIPGFEDHPCNTILLKLKAERNVEKFRRLLIVQRGKLNELTVDLDTMPEELELEDKVLDILIKLCMVISKPPFGSSTPSENDCLSVWKSIFDTIIMRISNHTGEQMLEATKATKKDLCSEFGDISECDRQCDLVFRYAGIDISNIEIKKVDTSARDLAAQSSKNKATYAKIVGHEYQINSPFQEGKSCLGAECGSAMSWRNVDLVDTDGKLHFYSNDLCRQCHAKAKKDKYERAIQKTYGIEGSVLQGLVDQLAPGENDPACSKTSFCRNCTVRLTRTNGRLMRGSSAAIPIKFWDYCNSCASACGYGDDSDPLCKIARWSFLWLESFESRESVQHTMMTIMVQGFALGPVTYQPSEFVFLRTLARQSAPRCFWTGLQLSIDSDAEPKSKFSFDRSTFVDGKALSYGSESQLIVPASLFSNW</sequence>
<gene>
    <name evidence="2" type="ORF">BGZ97_005619</name>
</gene>
<feature type="compositionally biased region" description="Acidic residues" evidence="1">
    <location>
        <begin position="36"/>
        <end position="55"/>
    </location>
</feature>
<accession>A0A9P6RCB7</accession>
<dbReference type="OrthoDB" id="2444920at2759"/>
<feature type="region of interest" description="Disordered" evidence="1">
    <location>
        <begin position="28"/>
        <end position="64"/>
    </location>
</feature>
<dbReference type="AlphaFoldDB" id="A0A9P6RCB7"/>
<keyword evidence="3" id="KW-1185">Reference proteome</keyword>
<evidence type="ECO:0000313" key="2">
    <source>
        <dbReference type="EMBL" id="KAG0317279.1"/>
    </source>
</evidence>
<dbReference type="EMBL" id="JAAAIN010000252">
    <property type="protein sequence ID" value="KAG0317279.1"/>
    <property type="molecule type" value="Genomic_DNA"/>
</dbReference>
<protein>
    <submittedName>
        <fullName evidence="2">Uncharacterized protein</fullName>
    </submittedName>
</protein>
<evidence type="ECO:0000313" key="3">
    <source>
        <dbReference type="Proteomes" id="UP000823405"/>
    </source>
</evidence>
<evidence type="ECO:0000256" key="1">
    <source>
        <dbReference type="SAM" id="MobiDB-lite"/>
    </source>
</evidence>
<reference evidence="2" key="1">
    <citation type="journal article" date="2020" name="Fungal Divers.">
        <title>Resolving the Mortierellaceae phylogeny through synthesis of multi-gene phylogenetics and phylogenomics.</title>
        <authorList>
            <person name="Vandepol N."/>
            <person name="Liber J."/>
            <person name="Desiro A."/>
            <person name="Na H."/>
            <person name="Kennedy M."/>
            <person name="Barry K."/>
            <person name="Grigoriev I.V."/>
            <person name="Miller A.N."/>
            <person name="O'Donnell K."/>
            <person name="Stajich J.E."/>
            <person name="Bonito G."/>
        </authorList>
    </citation>
    <scope>NUCLEOTIDE SEQUENCE</scope>
    <source>
        <strain evidence="2">NVP60</strain>
    </source>
</reference>